<dbReference type="InterPro" id="IPR012902">
    <property type="entry name" value="N_methyl_site"/>
</dbReference>
<sequence>MRKRSGFTLIELLVVIAIIALLMAILMPALSRVRKQAQSVACMARLKSWGLIFKFYSDDYNGSFNPGWGVGETTLWQNALRPYYKDQWQLLLCPTATRIDQFGQEGTFMAQTRTLATPGGGSQEYAFSYGINSWTNHMKADRGDRSVEWFWKTTEQTGQYNIPVFADSTWHDAWPRHTDAPIQFPWDFGGGDTGTTGEINHFAIDRHNGWVNFLFMDWSVRRVGLKEIWTLKWHKAFDVNGPYTRAGGMQPSDWPAWLVKYKEY</sequence>
<keyword evidence="1" id="KW-0812">Transmembrane</keyword>
<dbReference type="InterPro" id="IPR045584">
    <property type="entry name" value="Pilin-like"/>
</dbReference>
<accession>A0AAW6U2E6</accession>
<dbReference type="Proteomes" id="UP001431776">
    <property type="component" value="Unassembled WGS sequence"/>
</dbReference>
<dbReference type="AlphaFoldDB" id="A0AAW6U2E6"/>
<dbReference type="PANTHER" id="PTHR30093:SF2">
    <property type="entry name" value="TYPE II SECRETION SYSTEM PROTEIN H"/>
    <property type="match status" value="1"/>
</dbReference>
<organism evidence="2 3">
    <name type="scientific">Anaerobaca lacustris</name>
    <dbReference type="NCBI Taxonomy" id="3044600"/>
    <lineage>
        <taxon>Bacteria</taxon>
        <taxon>Pseudomonadati</taxon>
        <taxon>Planctomycetota</taxon>
        <taxon>Phycisphaerae</taxon>
        <taxon>Sedimentisphaerales</taxon>
        <taxon>Anaerobacaceae</taxon>
        <taxon>Anaerobaca</taxon>
    </lineage>
</organism>
<comment type="caution">
    <text evidence="2">The sequence shown here is derived from an EMBL/GenBank/DDBJ whole genome shotgun (WGS) entry which is preliminary data.</text>
</comment>
<gene>
    <name evidence="2" type="ORF">QJ522_13320</name>
</gene>
<feature type="transmembrane region" description="Helical" evidence="1">
    <location>
        <begin position="12"/>
        <end position="30"/>
    </location>
</feature>
<keyword evidence="1" id="KW-1133">Transmembrane helix</keyword>
<dbReference type="Pfam" id="PF07963">
    <property type="entry name" value="N_methyl"/>
    <property type="match status" value="1"/>
</dbReference>
<dbReference type="SUPFAM" id="SSF54523">
    <property type="entry name" value="Pili subunits"/>
    <property type="match status" value="1"/>
</dbReference>
<dbReference type="NCBIfam" id="TIGR02532">
    <property type="entry name" value="IV_pilin_GFxxxE"/>
    <property type="match status" value="1"/>
</dbReference>
<proteinExistence type="predicted"/>
<dbReference type="Gene3D" id="3.30.700.10">
    <property type="entry name" value="Glycoprotein, Type 4 Pilin"/>
    <property type="match status" value="1"/>
</dbReference>
<evidence type="ECO:0000313" key="3">
    <source>
        <dbReference type="Proteomes" id="UP001431776"/>
    </source>
</evidence>
<keyword evidence="3" id="KW-1185">Reference proteome</keyword>
<evidence type="ECO:0000313" key="2">
    <source>
        <dbReference type="EMBL" id="MDI6450033.1"/>
    </source>
</evidence>
<dbReference type="PANTHER" id="PTHR30093">
    <property type="entry name" value="GENERAL SECRETION PATHWAY PROTEIN G"/>
    <property type="match status" value="1"/>
</dbReference>
<dbReference type="RefSeq" id="WP_349245441.1">
    <property type="nucleotide sequence ID" value="NZ_JASCXX010000015.1"/>
</dbReference>
<dbReference type="EMBL" id="JASCXX010000015">
    <property type="protein sequence ID" value="MDI6450033.1"/>
    <property type="molecule type" value="Genomic_DNA"/>
</dbReference>
<protein>
    <submittedName>
        <fullName evidence="2">Type II secretion system protein</fullName>
    </submittedName>
</protein>
<reference evidence="2" key="1">
    <citation type="submission" date="2023-05" db="EMBL/GenBank/DDBJ databases">
        <title>Anaerotaeda fermentans gen. nov., sp. nov., a novel anaerobic planctomycete of the new family within the order Sedimentisphaerales isolated from Taman Peninsula, Russia.</title>
        <authorList>
            <person name="Khomyakova M.A."/>
            <person name="Merkel A.Y."/>
            <person name="Slobodkin A.I."/>
        </authorList>
    </citation>
    <scope>NUCLEOTIDE SEQUENCE</scope>
    <source>
        <strain evidence="2">M17dextr</strain>
    </source>
</reference>
<dbReference type="PROSITE" id="PS00409">
    <property type="entry name" value="PROKAR_NTER_METHYL"/>
    <property type="match status" value="1"/>
</dbReference>
<evidence type="ECO:0000256" key="1">
    <source>
        <dbReference type="SAM" id="Phobius"/>
    </source>
</evidence>
<keyword evidence="1" id="KW-0472">Membrane</keyword>
<name>A0AAW6U2E6_9BACT</name>